<dbReference type="AlphaFoldDB" id="A0AAN9VSM2"/>
<dbReference type="GO" id="GO:0000132">
    <property type="term" value="P:establishment of mitotic spindle orientation"/>
    <property type="evidence" value="ECO:0007669"/>
    <property type="project" value="TreeGrafter"/>
</dbReference>
<dbReference type="GO" id="GO:0061172">
    <property type="term" value="P:regulation of establishment of bipolar cell polarity"/>
    <property type="evidence" value="ECO:0007669"/>
    <property type="project" value="TreeGrafter"/>
</dbReference>
<feature type="region of interest" description="Disordered" evidence="1">
    <location>
        <begin position="35"/>
        <end position="77"/>
    </location>
</feature>
<dbReference type="PANTHER" id="PTHR21437:SF1">
    <property type="entry name" value="WIDE AWAKE"/>
    <property type="match status" value="1"/>
</dbReference>
<proteinExistence type="predicted"/>
<organism evidence="2 3">
    <name type="scientific">Gryllus longicercus</name>
    <dbReference type="NCBI Taxonomy" id="2509291"/>
    <lineage>
        <taxon>Eukaryota</taxon>
        <taxon>Metazoa</taxon>
        <taxon>Ecdysozoa</taxon>
        <taxon>Arthropoda</taxon>
        <taxon>Hexapoda</taxon>
        <taxon>Insecta</taxon>
        <taxon>Pterygota</taxon>
        <taxon>Neoptera</taxon>
        <taxon>Polyneoptera</taxon>
        <taxon>Orthoptera</taxon>
        <taxon>Ensifera</taxon>
        <taxon>Gryllidea</taxon>
        <taxon>Grylloidea</taxon>
        <taxon>Gryllidae</taxon>
        <taxon>Gryllinae</taxon>
        <taxon>Gryllus</taxon>
    </lineage>
</organism>
<keyword evidence="3" id="KW-1185">Reference proteome</keyword>
<gene>
    <name evidence="2" type="ORF">R5R35_002275</name>
</gene>
<dbReference type="InterPro" id="IPR039269">
    <property type="entry name" value="ANKFN1"/>
</dbReference>
<dbReference type="EMBL" id="JAZDUA010000073">
    <property type="protein sequence ID" value="KAK7869498.1"/>
    <property type="molecule type" value="Genomic_DNA"/>
</dbReference>
<evidence type="ECO:0000313" key="2">
    <source>
        <dbReference type="EMBL" id="KAK7869498.1"/>
    </source>
</evidence>
<protein>
    <submittedName>
        <fullName evidence="2">Uncharacterized protein</fullName>
    </submittedName>
</protein>
<dbReference type="Proteomes" id="UP001378592">
    <property type="component" value="Unassembled WGS sequence"/>
</dbReference>
<dbReference type="GO" id="GO:0005819">
    <property type="term" value="C:spindle"/>
    <property type="evidence" value="ECO:0007669"/>
    <property type="project" value="TreeGrafter"/>
</dbReference>
<evidence type="ECO:0000313" key="3">
    <source>
        <dbReference type="Proteomes" id="UP001378592"/>
    </source>
</evidence>
<comment type="caution">
    <text evidence="2">The sequence shown here is derived from an EMBL/GenBank/DDBJ whole genome shotgun (WGS) entry which is preliminary data.</text>
</comment>
<name>A0AAN9VSM2_9ORTH</name>
<reference evidence="2 3" key="1">
    <citation type="submission" date="2024-03" db="EMBL/GenBank/DDBJ databases">
        <title>The genome assembly and annotation of the cricket Gryllus longicercus Weissman &amp; Gray.</title>
        <authorList>
            <person name="Szrajer S."/>
            <person name="Gray D."/>
            <person name="Ylla G."/>
        </authorList>
    </citation>
    <scope>NUCLEOTIDE SEQUENCE [LARGE SCALE GENOMIC DNA]</scope>
    <source>
        <strain evidence="2">DAG 2021-001</strain>
        <tissue evidence="2">Whole body minus gut</tissue>
    </source>
</reference>
<evidence type="ECO:0000256" key="1">
    <source>
        <dbReference type="SAM" id="MobiDB-lite"/>
    </source>
</evidence>
<dbReference type="PANTHER" id="PTHR21437">
    <property type="entry name" value="WIDE AWAKE"/>
    <property type="match status" value="1"/>
</dbReference>
<sequence>MRSSVDLIQVVVPTKTPNVLPHCKIRDNPHVSSEEWEFLKQQSSQKPFSNSSETISVASGDEGSLEETQENASLRQGTEQQRVFVELVAGTAR</sequence>
<accession>A0AAN9VSM2</accession>
<feature type="compositionally biased region" description="Polar residues" evidence="1">
    <location>
        <begin position="40"/>
        <end position="57"/>
    </location>
</feature>